<sequence>MDFGDLLKNVRDGLPMVPIVGTYLGAGLDAVMDDDEEEGKSWTGRAIEGYILRPGSKPIERAMHGLTWLYDNAISQPLSTSILMGSSAQERDFGRLLSASEWARAWRAAEHISPGQAFTARAYSQAEQITGAEMGPASAEELMAGRPLYATPAEAYLPPGWKDLSEDEQQELLKKVGMPVVGNRAVEQLRRDNELFSFSSGASDFAARWWLDPAVLGGKAIGAARRKYMVTPRPREGWSADDIEKMMASSRMAKVQDFIWENKDNPQLINNLSMFKKSALGPRAGSIISKLKSPEEVNLFLRTTLGDAEARARLQAENAAAELRMSAVDERISKLELETLPSLSGRISPGAERMIRDHVEDLRAKIAKDDDLVARYEEALKHYGELDALNLTRFSASRAYARTANQKLFRTGPALGTTSRQVGKVAKARIYANDMFGSSATFIRSFAESHPNGMIAIDDLHPEAIDELRGHIARIPGIGPDIRADLLNRYLKTSTEGERLELLDEIQGLGVTKVAEKHGFSHDEGMALYRQYRSQITHGQEELRRYSGANFGDEKQSVDIFAGKDGRLKIHPNMVTKLANDHILIDLGMLDKTLARHSSALKALRTARIGNPDWIVDGLDYVSHLWKFATLFRLGYIPRVLSDDLLGQTARLGAAAMAVRAGYGVKNLATNLYHWKKPSFYEGQEAVAREGIKFADEEIKALQPELDRIRTSFERADAVYRTDLGKARARATKARTRLEAMDEAADPAKYKAMQQLVAKLDREVATAERRLATHSPARRERLTALEEQMDELLAGRETQVVAAEAAKTLRERSFRQASQLDRPVSVGGIELPPALAGEKGEYYMKLISSDDSLRTLLQRNKQLIHSNLQRAASTKAAAPISYPGTENLFVQAWHKAINHQIMQDEFARMAVQGKSIEEMTDWLTKTAAGRRYRQRLGIKYDTPERIAAAVWHEVDEYMPAMSGVREAALKGEADVDYLTELAKTGQRPQYVHSHQLGEALAGSNHVSRATDRVIDWWYKWAASIPADRMSRHPLFNQLYEGHARALVSQELKQGVKVTQKDADRIAETARRLALKDTRKLVFDIAHRSDAAHALRFMSPFFAATTEAWQRWARIIADRPQTVGYASMFFNAPISVGWMQDADGNRIGRDGTAMVWDEKQKKLVPRLVPKTERYIMARVPKFIADGPIGKAWGMDSSGNWRISQDSMHLITQGDPWFNPGTGPVVSIPASLLVKDKPKQAELLRHMGVLPYGPTPGGIGDTLVQQSLPLYARNFLTAFDTSDERYQRIKLHIMQRAAYEHANMRKPMPSAKEIADMTRDYWLFSAVSAWTQPFATQKPDKYQFFRDQYNALRRKDPLTADEEFLERFGESYFVFAQATTENEGGIPATQKAVELSQKYADVIAKAPELAALIIGPEGNGPFSPEAYAYQLSVPLIPGGAEMQRTRMSADEAMAENQRRLGWAKFTKYNNLVTAMLHKAGFDSFEDEGAEEFKAMRSNIAKLLGDPLLPDGNKNRFYNEHWSKDYYTIDPKRHDRLILGLTTVANSDLAKLKSRSDLRRLKEYLGYRRAIVTVLGERDKAGGSAWLGAKSNADLRLAWRRIVDALVESDTSFGDLYHRYLSRDMNVDLELEE</sequence>
<gene>
    <name evidence="2" type="ORF">HCJ93_08395</name>
</gene>
<evidence type="ECO:0000313" key="3">
    <source>
        <dbReference type="Proteomes" id="UP000730591"/>
    </source>
</evidence>
<reference evidence="2 3" key="1">
    <citation type="submission" date="2020-03" db="EMBL/GenBank/DDBJ databases">
        <title>WGS of actinomycetes isolated from Thailand.</title>
        <authorList>
            <person name="Thawai C."/>
        </authorList>
    </citation>
    <scope>NUCLEOTIDE SEQUENCE [LARGE SCALE GENOMIC DNA]</scope>
    <source>
        <strain evidence="2 3">SBST2-5</strain>
    </source>
</reference>
<protein>
    <recommendedName>
        <fullName evidence="4">Large polyvalent protein associated domain-containing protein</fullName>
    </recommendedName>
</protein>
<evidence type="ECO:0000313" key="2">
    <source>
        <dbReference type="EMBL" id="NJP50090.1"/>
    </source>
</evidence>
<dbReference type="Proteomes" id="UP000730591">
    <property type="component" value="Unassembled WGS sequence"/>
</dbReference>
<dbReference type="EMBL" id="JAATEM010000008">
    <property type="protein sequence ID" value="NJP50090.1"/>
    <property type="molecule type" value="Genomic_DNA"/>
</dbReference>
<proteinExistence type="predicted"/>
<comment type="caution">
    <text evidence="2">The sequence shown here is derived from an EMBL/GenBank/DDBJ whole genome shotgun (WGS) entry which is preliminary data.</text>
</comment>
<name>A0ABX1A126_9ACTN</name>
<dbReference type="RefSeq" id="WP_167992583.1">
    <property type="nucleotide sequence ID" value="NZ_JAATEM010000008.1"/>
</dbReference>
<keyword evidence="3" id="KW-1185">Reference proteome</keyword>
<evidence type="ECO:0000256" key="1">
    <source>
        <dbReference type="SAM" id="Coils"/>
    </source>
</evidence>
<evidence type="ECO:0008006" key="4">
    <source>
        <dbReference type="Google" id="ProtNLM"/>
    </source>
</evidence>
<feature type="coiled-coil region" evidence="1">
    <location>
        <begin position="311"/>
        <end position="379"/>
    </location>
</feature>
<keyword evidence="1" id="KW-0175">Coiled coil</keyword>
<organism evidence="2 3">
    <name type="scientific">Streptomyces composti</name>
    <dbReference type="NCBI Taxonomy" id="2720025"/>
    <lineage>
        <taxon>Bacteria</taxon>
        <taxon>Bacillati</taxon>
        <taxon>Actinomycetota</taxon>
        <taxon>Actinomycetes</taxon>
        <taxon>Kitasatosporales</taxon>
        <taxon>Streptomycetaceae</taxon>
        <taxon>Streptomyces</taxon>
    </lineage>
</organism>
<accession>A0ABX1A126</accession>